<comment type="caution">
    <text evidence="1">The sequence shown here is derived from an EMBL/GenBank/DDBJ whole genome shotgun (WGS) entry which is preliminary data.</text>
</comment>
<accession>A0ACB7TI30</accession>
<keyword evidence="2" id="KW-1185">Reference proteome</keyword>
<organism evidence="1 2">
    <name type="scientific">Hyalomma asiaticum</name>
    <name type="common">Tick</name>
    <dbReference type="NCBI Taxonomy" id="266040"/>
    <lineage>
        <taxon>Eukaryota</taxon>
        <taxon>Metazoa</taxon>
        <taxon>Ecdysozoa</taxon>
        <taxon>Arthropoda</taxon>
        <taxon>Chelicerata</taxon>
        <taxon>Arachnida</taxon>
        <taxon>Acari</taxon>
        <taxon>Parasitiformes</taxon>
        <taxon>Ixodida</taxon>
        <taxon>Ixodoidea</taxon>
        <taxon>Ixodidae</taxon>
        <taxon>Hyalomminae</taxon>
        <taxon>Hyalomma</taxon>
    </lineage>
</organism>
<evidence type="ECO:0000313" key="2">
    <source>
        <dbReference type="Proteomes" id="UP000821845"/>
    </source>
</evidence>
<gene>
    <name evidence="1" type="ORF">HPB50_013668</name>
</gene>
<protein>
    <submittedName>
        <fullName evidence="1">Uncharacterized protein</fullName>
    </submittedName>
</protein>
<dbReference type="Proteomes" id="UP000821845">
    <property type="component" value="Chromosome 1"/>
</dbReference>
<dbReference type="EMBL" id="CM023481">
    <property type="protein sequence ID" value="KAH6946455.1"/>
    <property type="molecule type" value="Genomic_DNA"/>
</dbReference>
<name>A0ACB7TI30_HYAAI</name>
<reference evidence="1" key="1">
    <citation type="submission" date="2020-05" db="EMBL/GenBank/DDBJ databases">
        <title>Large-scale comparative analyses of tick genomes elucidate their genetic diversity and vector capacities.</title>
        <authorList>
            <person name="Jia N."/>
            <person name="Wang J."/>
            <person name="Shi W."/>
            <person name="Du L."/>
            <person name="Sun Y."/>
            <person name="Zhan W."/>
            <person name="Jiang J."/>
            <person name="Wang Q."/>
            <person name="Zhang B."/>
            <person name="Ji P."/>
            <person name="Sakyi L.B."/>
            <person name="Cui X."/>
            <person name="Yuan T."/>
            <person name="Jiang B."/>
            <person name="Yang W."/>
            <person name="Lam T.T.-Y."/>
            <person name="Chang Q."/>
            <person name="Ding S."/>
            <person name="Wang X."/>
            <person name="Zhu J."/>
            <person name="Ruan X."/>
            <person name="Zhao L."/>
            <person name="Wei J."/>
            <person name="Que T."/>
            <person name="Du C."/>
            <person name="Cheng J."/>
            <person name="Dai P."/>
            <person name="Han X."/>
            <person name="Huang E."/>
            <person name="Gao Y."/>
            <person name="Liu J."/>
            <person name="Shao H."/>
            <person name="Ye R."/>
            <person name="Li L."/>
            <person name="Wei W."/>
            <person name="Wang X."/>
            <person name="Wang C."/>
            <person name="Yang T."/>
            <person name="Huo Q."/>
            <person name="Li W."/>
            <person name="Guo W."/>
            <person name="Chen H."/>
            <person name="Zhou L."/>
            <person name="Ni X."/>
            <person name="Tian J."/>
            <person name="Zhou Y."/>
            <person name="Sheng Y."/>
            <person name="Liu T."/>
            <person name="Pan Y."/>
            <person name="Xia L."/>
            <person name="Li J."/>
            <person name="Zhao F."/>
            <person name="Cao W."/>
        </authorList>
    </citation>
    <scope>NUCLEOTIDE SEQUENCE</scope>
    <source>
        <strain evidence="1">Hyas-2018</strain>
    </source>
</reference>
<sequence length="216" mass="24597">MDPLLPARLREAEKGNNCDVAKYLERGEDRSLGSSPTPQSSARSDAPSAGDRDGRVFSPRGVFHKWEHETPKEHLQFCARITTSQERVTQLPRRLRARFASAQEGLEDVGSYLRRNSSRTDLFQPSALNRTTSYTDIYRDSPVRRTTSKLASETETKKRSTLETYYYQLGEGLQKQAGYSLRRESSLSKMYNFSGTKGALKMTDPNETDMFAEHRE</sequence>
<proteinExistence type="predicted"/>
<evidence type="ECO:0000313" key="1">
    <source>
        <dbReference type="EMBL" id="KAH6946455.1"/>
    </source>
</evidence>